<evidence type="ECO:0000256" key="1">
    <source>
        <dbReference type="SAM" id="Phobius"/>
    </source>
</evidence>
<sequence length="134" mass="15356">MGLPFTRSFDAQSPPLSFLAAVLFIVGITDLVSISSPEEISQYHWGSQAPIRLFLFGTLAFYSYTFSDSSPIYTHSQKTYSASAWGEGLKNRVVFTFAFLEMVTWFWVFVTLREERSQFAMRIAERRAAEDDRL</sequence>
<dbReference type="PANTHER" id="PTHR28029:SF1">
    <property type="entry name" value="PROTEIN ILM1"/>
    <property type="match status" value="1"/>
</dbReference>
<dbReference type="Proteomes" id="UP000235786">
    <property type="component" value="Unassembled WGS sequence"/>
</dbReference>
<proteinExistence type="predicted"/>
<dbReference type="EMBL" id="KZ613946">
    <property type="protein sequence ID" value="PMD39764.1"/>
    <property type="molecule type" value="Genomic_DNA"/>
</dbReference>
<gene>
    <name evidence="2" type="ORF">L207DRAFT_512730</name>
</gene>
<feature type="transmembrane region" description="Helical" evidence="1">
    <location>
        <begin position="53"/>
        <end position="73"/>
    </location>
</feature>
<organism evidence="2 3">
    <name type="scientific">Hyaloscypha variabilis (strain UAMH 11265 / GT02V1 / F)</name>
    <name type="common">Meliniomyces variabilis</name>
    <dbReference type="NCBI Taxonomy" id="1149755"/>
    <lineage>
        <taxon>Eukaryota</taxon>
        <taxon>Fungi</taxon>
        <taxon>Dikarya</taxon>
        <taxon>Ascomycota</taxon>
        <taxon>Pezizomycotina</taxon>
        <taxon>Leotiomycetes</taxon>
        <taxon>Helotiales</taxon>
        <taxon>Hyaloscyphaceae</taxon>
        <taxon>Hyaloscypha</taxon>
        <taxon>Hyaloscypha variabilis</taxon>
    </lineage>
</organism>
<protein>
    <recommendedName>
        <fullName evidence="4">Increased loss of mitochondrial DNA protein 1</fullName>
    </recommendedName>
</protein>
<keyword evidence="3" id="KW-1185">Reference proteome</keyword>
<evidence type="ECO:0000313" key="3">
    <source>
        <dbReference type="Proteomes" id="UP000235786"/>
    </source>
</evidence>
<dbReference type="InterPro" id="IPR018815">
    <property type="entry name" value="Incr_loss_mito_DNA_1"/>
</dbReference>
<feature type="transmembrane region" description="Helical" evidence="1">
    <location>
        <begin position="93"/>
        <end position="112"/>
    </location>
</feature>
<feature type="transmembrane region" description="Helical" evidence="1">
    <location>
        <begin position="15"/>
        <end position="32"/>
    </location>
</feature>
<dbReference type="PANTHER" id="PTHR28029">
    <property type="entry name" value="PROTEIN ILM1"/>
    <property type="match status" value="1"/>
</dbReference>
<keyword evidence="1" id="KW-0472">Membrane</keyword>
<dbReference type="AlphaFoldDB" id="A0A2J6RML8"/>
<reference evidence="2 3" key="1">
    <citation type="submission" date="2016-04" db="EMBL/GenBank/DDBJ databases">
        <title>A degradative enzymes factory behind the ericoid mycorrhizal symbiosis.</title>
        <authorList>
            <consortium name="DOE Joint Genome Institute"/>
            <person name="Martino E."/>
            <person name="Morin E."/>
            <person name="Grelet G."/>
            <person name="Kuo A."/>
            <person name="Kohler A."/>
            <person name="Daghino S."/>
            <person name="Barry K."/>
            <person name="Choi C."/>
            <person name="Cichocki N."/>
            <person name="Clum A."/>
            <person name="Copeland A."/>
            <person name="Hainaut M."/>
            <person name="Haridas S."/>
            <person name="Labutti K."/>
            <person name="Lindquist E."/>
            <person name="Lipzen A."/>
            <person name="Khouja H.-R."/>
            <person name="Murat C."/>
            <person name="Ohm R."/>
            <person name="Olson A."/>
            <person name="Spatafora J."/>
            <person name="Veneault-Fourrey C."/>
            <person name="Henrissat B."/>
            <person name="Grigoriev I."/>
            <person name="Martin F."/>
            <person name="Perotto S."/>
        </authorList>
    </citation>
    <scope>NUCLEOTIDE SEQUENCE [LARGE SCALE GENOMIC DNA]</scope>
    <source>
        <strain evidence="2 3">F</strain>
    </source>
</reference>
<keyword evidence="1" id="KW-1133">Transmembrane helix</keyword>
<accession>A0A2J6RML8</accession>
<evidence type="ECO:0000313" key="2">
    <source>
        <dbReference type="EMBL" id="PMD39764.1"/>
    </source>
</evidence>
<dbReference type="Pfam" id="PF10311">
    <property type="entry name" value="Ilm1"/>
    <property type="match status" value="1"/>
</dbReference>
<dbReference type="OrthoDB" id="5299849at2759"/>
<name>A0A2J6RML8_HYAVF</name>
<evidence type="ECO:0008006" key="4">
    <source>
        <dbReference type="Google" id="ProtNLM"/>
    </source>
</evidence>
<keyword evidence="1" id="KW-0812">Transmembrane</keyword>